<accession>A0A367QGB0</accession>
<keyword evidence="6" id="KW-0533">Nickel</keyword>
<evidence type="ECO:0000256" key="2">
    <source>
        <dbReference type="ARBA" id="ARBA00004651"/>
    </source>
</evidence>
<dbReference type="InterPro" id="IPR011541">
    <property type="entry name" value="Ni/Co_transpt_high_affinity"/>
</dbReference>
<dbReference type="GO" id="GO:0006824">
    <property type="term" value="P:cobalt ion transport"/>
    <property type="evidence" value="ECO:0007669"/>
    <property type="project" value="UniProtKB-KW"/>
</dbReference>
<feature type="transmembrane region" description="Helical" evidence="13">
    <location>
        <begin position="250"/>
        <end position="268"/>
    </location>
</feature>
<dbReference type="GO" id="GO:0005886">
    <property type="term" value="C:plasma membrane"/>
    <property type="evidence" value="ECO:0007669"/>
    <property type="project" value="UniProtKB-SubCell"/>
</dbReference>
<feature type="compositionally biased region" description="Basic residues" evidence="14">
    <location>
        <begin position="145"/>
        <end position="165"/>
    </location>
</feature>
<feature type="transmembrane region" description="Helical" evidence="13">
    <location>
        <begin position="76"/>
        <end position="102"/>
    </location>
</feature>
<dbReference type="PANTHER" id="PTHR40659">
    <property type="entry name" value="NICKEL/COBALT EFFLUX SYSTEM RCNA"/>
    <property type="match status" value="1"/>
</dbReference>
<keyword evidence="16" id="KW-1185">Reference proteome</keyword>
<keyword evidence="10" id="KW-0921">Nickel transport</keyword>
<feature type="transmembrane region" description="Helical" evidence="13">
    <location>
        <begin position="31"/>
        <end position="55"/>
    </location>
</feature>
<evidence type="ECO:0000256" key="12">
    <source>
        <dbReference type="ARBA" id="ARBA00023285"/>
    </source>
</evidence>
<dbReference type="InterPro" id="IPR051224">
    <property type="entry name" value="NiCoT_RcnA"/>
</dbReference>
<evidence type="ECO:0000256" key="4">
    <source>
        <dbReference type="ARBA" id="ARBA00022448"/>
    </source>
</evidence>
<dbReference type="Proteomes" id="UP000252107">
    <property type="component" value="Unassembled WGS sequence"/>
</dbReference>
<evidence type="ECO:0000256" key="11">
    <source>
        <dbReference type="ARBA" id="ARBA00023136"/>
    </source>
</evidence>
<dbReference type="PANTHER" id="PTHR40659:SF1">
    <property type="entry name" value="NICKEL_COBALT EFFLUX SYSTEM RCNA"/>
    <property type="match status" value="1"/>
</dbReference>
<organism evidence="15 16">
    <name type="scientific">Nostoc minutum NIES-26</name>
    <dbReference type="NCBI Taxonomy" id="1844469"/>
    <lineage>
        <taxon>Bacteria</taxon>
        <taxon>Bacillati</taxon>
        <taxon>Cyanobacteriota</taxon>
        <taxon>Cyanophyceae</taxon>
        <taxon>Nostocales</taxon>
        <taxon>Nostocaceae</taxon>
        <taxon>Nostoc</taxon>
    </lineage>
</organism>
<keyword evidence="5" id="KW-1003">Cell membrane</keyword>
<gene>
    <name evidence="15" type="ORF">A6770_29850</name>
</gene>
<comment type="caution">
    <text evidence="15">The sequence shown here is derived from an EMBL/GenBank/DDBJ whole genome shotgun (WGS) entry which is preliminary data.</text>
</comment>
<name>A0A367QGB0_9NOSO</name>
<evidence type="ECO:0000256" key="10">
    <source>
        <dbReference type="ARBA" id="ARBA00023112"/>
    </source>
</evidence>
<comment type="function">
    <text evidence="1">Efflux system for nickel and cobalt.</text>
</comment>
<evidence type="ECO:0000313" key="15">
    <source>
        <dbReference type="EMBL" id="RCJ22333.1"/>
    </source>
</evidence>
<evidence type="ECO:0000256" key="6">
    <source>
        <dbReference type="ARBA" id="ARBA00022596"/>
    </source>
</evidence>
<comment type="similarity">
    <text evidence="13">Belongs to the NiCoT transporter (TC 2.A.52) family.</text>
</comment>
<dbReference type="EMBL" id="LXQD01000326">
    <property type="protein sequence ID" value="RCJ22333.1"/>
    <property type="molecule type" value="Genomic_DNA"/>
</dbReference>
<proteinExistence type="inferred from homology"/>
<evidence type="ECO:0000256" key="13">
    <source>
        <dbReference type="RuleBase" id="RU362101"/>
    </source>
</evidence>
<evidence type="ECO:0000256" key="1">
    <source>
        <dbReference type="ARBA" id="ARBA00002510"/>
    </source>
</evidence>
<keyword evidence="7 13" id="KW-0812">Transmembrane</keyword>
<keyword evidence="8 13" id="KW-1133">Transmembrane helix</keyword>
<dbReference type="GO" id="GO:0010045">
    <property type="term" value="P:response to nickel cation"/>
    <property type="evidence" value="ECO:0007669"/>
    <property type="project" value="TreeGrafter"/>
</dbReference>
<evidence type="ECO:0000313" key="16">
    <source>
        <dbReference type="Proteomes" id="UP000252107"/>
    </source>
</evidence>
<keyword evidence="4 13" id="KW-0813">Transport</keyword>
<dbReference type="Pfam" id="PF03824">
    <property type="entry name" value="NicO"/>
    <property type="match status" value="1"/>
</dbReference>
<dbReference type="AlphaFoldDB" id="A0A367QGB0"/>
<feature type="region of interest" description="Disordered" evidence="14">
    <location>
        <begin position="145"/>
        <end position="166"/>
    </location>
</feature>
<evidence type="ECO:0000256" key="5">
    <source>
        <dbReference type="ARBA" id="ARBA00022475"/>
    </source>
</evidence>
<reference evidence="15" key="1">
    <citation type="submission" date="2016-04" db="EMBL/GenBank/DDBJ databases">
        <authorList>
            <person name="Tabuchi Yagui T.R."/>
        </authorList>
    </citation>
    <scope>NUCLEOTIDE SEQUENCE [LARGE SCALE GENOMIC DNA]</scope>
    <source>
        <strain evidence="15">NIES-26</strain>
    </source>
</reference>
<keyword evidence="9" id="KW-0406">Ion transport</keyword>
<evidence type="ECO:0000256" key="14">
    <source>
        <dbReference type="SAM" id="MobiDB-lite"/>
    </source>
</evidence>
<keyword evidence="12" id="KW-0170">Cobalt</keyword>
<dbReference type="GO" id="GO:0046583">
    <property type="term" value="F:monoatomic cation efflux transmembrane transporter activity"/>
    <property type="evidence" value="ECO:0007669"/>
    <property type="project" value="TreeGrafter"/>
</dbReference>
<comment type="subcellular location">
    <subcellularLocation>
        <location evidence="2 13">Cell membrane</location>
        <topology evidence="2 13">Multi-pass membrane protein</topology>
    </subcellularLocation>
</comment>
<keyword evidence="11 13" id="KW-0472">Membrane</keyword>
<evidence type="ECO:0000256" key="9">
    <source>
        <dbReference type="ARBA" id="ARBA00023065"/>
    </source>
</evidence>
<evidence type="ECO:0000256" key="8">
    <source>
        <dbReference type="ARBA" id="ARBA00022989"/>
    </source>
</evidence>
<protein>
    <recommendedName>
        <fullName evidence="13">Nickel/cobalt efflux system</fullName>
    </recommendedName>
</protein>
<sequence length="269" mass="28414">MLSGMFVLTAKPANAHIGHGEFFTKTLIHQQLNPTLVITGFGIAFLFGAGHALSPGHGKTMVAAYLVGSKGTPQQAVLLGLVTTITHTLGVFILGIVALVASKYIVPATLYPILSLLSGLTVCGVGFWLLDRCLFDREHTHKHDHHHSHHEHTHKHGHHHSHYHGSSKSVTTRSLIALGIAGGIVPCPSALVLLLSAIALHQAAYGVALISAFSLGLASVLVAIGLVVVYAHQWIDRLPNSARFLQKLSLVGAVVVIVTGATLTAMAVI</sequence>
<dbReference type="GO" id="GO:0015099">
    <property type="term" value="F:nickel cation transmembrane transporter activity"/>
    <property type="evidence" value="ECO:0007669"/>
    <property type="project" value="UniProtKB-UniRule"/>
</dbReference>
<feature type="transmembrane region" description="Helical" evidence="13">
    <location>
        <begin position="108"/>
        <end position="130"/>
    </location>
</feature>
<keyword evidence="3" id="KW-0171">Cobalt transport</keyword>
<dbReference type="GO" id="GO:0032025">
    <property type="term" value="P:response to cobalt ion"/>
    <property type="evidence" value="ECO:0007669"/>
    <property type="project" value="TreeGrafter"/>
</dbReference>
<feature type="transmembrane region" description="Helical" evidence="13">
    <location>
        <begin position="205"/>
        <end position="229"/>
    </location>
</feature>
<evidence type="ECO:0000256" key="7">
    <source>
        <dbReference type="ARBA" id="ARBA00022692"/>
    </source>
</evidence>
<feature type="transmembrane region" description="Helical" evidence="13">
    <location>
        <begin position="175"/>
        <end position="199"/>
    </location>
</feature>
<evidence type="ECO:0000256" key="3">
    <source>
        <dbReference type="ARBA" id="ARBA00022426"/>
    </source>
</evidence>